<feature type="transmembrane region" description="Helical" evidence="8">
    <location>
        <begin position="352"/>
        <end position="372"/>
    </location>
</feature>
<feature type="transmembrane region" description="Helical" evidence="8">
    <location>
        <begin position="195"/>
        <end position="215"/>
    </location>
</feature>
<feature type="transmembrane region" description="Helical" evidence="8">
    <location>
        <begin position="97"/>
        <end position="125"/>
    </location>
</feature>
<feature type="transmembrane region" description="Helical" evidence="8">
    <location>
        <begin position="29"/>
        <end position="49"/>
    </location>
</feature>
<dbReference type="AlphaFoldDB" id="A0A2S0KHI1"/>
<feature type="transmembrane region" description="Helical" evidence="8">
    <location>
        <begin position="137"/>
        <end position="158"/>
    </location>
</feature>
<dbReference type="EMBL" id="CP027433">
    <property type="protein sequence ID" value="AVM01147.1"/>
    <property type="molecule type" value="Genomic_DNA"/>
</dbReference>
<name>A0A2S0KHI1_9ACTN</name>
<feature type="transmembrane region" description="Helical" evidence="8">
    <location>
        <begin position="165"/>
        <end position="183"/>
    </location>
</feature>
<reference evidence="9 10" key="1">
    <citation type="submission" date="2018-03" db="EMBL/GenBank/DDBJ databases">
        <title>Characteristics and genome of n-alkane degrading marine bacteria Gordonia iterans isolated from crude oil contaminated in Tae-an, South Korea.</title>
        <authorList>
            <person name="Lee S.-S."/>
            <person name="Kim H."/>
        </authorList>
    </citation>
    <scope>NUCLEOTIDE SEQUENCE [LARGE SCALE GENOMIC DNA]</scope>
    <source>
        <strain evidence="9 10">Co17</strain>
    </source>
</reference>
<dbReference type="GO" id="GO:0022857">
    <property type="term" value="F:transmembrane transporter activity"/>
    <property type="evidence" value="ECO:0007669"/>
    <property type="project" value="InterPro"/>
</dbReference>
<feature type="transmembrane region" description="Helical" evidence="8">
    <location>
        <begin position="277"/>
        <end position="299"/>
    </location>
</feature>
<evidence type="ECO:0000256" key="1">
    <source>
        <dbReference type="ARBA" id="ARBA00004141"/>
    </source>
</evidence>
<dbReference type="InterPro" id="IPR001248">
    <property type="entry name" value="Pur-cyt_permease"/>
</dbReference>
<evidence type="ECO:0000313" key="9">
    <source>
        <dbReference type="EMBL" id="AVM01147.1"/>
    </source>
</evidence>
<keyword evidence="3 7" id="KW-0813">Transport</keyword>
<dbReference type="Proteomes" id="UP000239814">
    <property type="component" value="Chromosome"/>
</dbReference>
<accession>A0A2S0KHI1</accession>
<dbReference type="KEGG" id="git:C6V83_13710"/>
<feature type="transmembrane region" description="Helical" evidence="8">
    <location>
        <begin position="320"/>
        <end position="340"/>
    </location>
</feature>
<evidence type="ECO:0000256" key="4">
    <source>
        <dbReference type="ARBA" id="ARBA00022692"/>
    </source>
</evidence>
<keyword evidence="4 8" id="KW-0812">Transmembrane</keyword>
<keyword evidence="10" id="KW-1185">Reference proteome</keyword>
<dbReference type="PIRSF" id="PIRSF002744">
    <property type="entry name" value="Pur-cyt_permease"/>
    <property type="match status" value="1"/>
</dbReference>
<evidence type="ECO:0000256" key="3">
    <source>
        <dbReference type="ARBA" id="ARBA00022448"/>
    </source>
</evidence>
<feature type="transmembrane region" description="Helical" evidence="8">
    <location>
        <begin position="236"/>
        <end position="257"/>
    </location>
</feature>
<evidence type="ECO:0000313" key="10">
    <source>
        <dbReference type="Proteomes" id="UP000239814"/>
    </source>
</evidence>
<gene>
    <name evidence="9" type="ORF">C6V83_13710</name>
</gene>
<dbReference type="InterPro" id="IPR026030">
    <property type="entry name" value="Pur-cyt_permease_Fcy2/21/22"/>
</dbReference>
<dbReference type="RefSeq" id="WP_105942858.1">
    <property type="nucleotide sequence ID" value="NZ_CP027433.1"/>
</dbReference>
<keyword evidence="5 8" id="KW-1133">Transmembrane helix</keyword>
<evidence type="ECO:0000256" key="2">
    <source>
        <dbReference type="ARBA" id="ARBA00008974"/>
    </source>
</evidence>
<sequence>MPRSNPGIVEELTIQPVPADQRTGTARHLFAVWFGVQVMPLTLVTGVLGPTVFGLGAASSIIAIVIGNLIGAFFMALHSVQGAKLGVPQMIQARAQFGFYGSLLVIAVVILMYLGFLASIIVLAADTLIALFPDLGTIPALAVSTLITLMVVVFGYEVIHRVNRILLGLFALAVLLIAVYVAVSAGQEPAEVGSFSLVGFIGMASTAAIWQIAYAPYVSDYSRYLPKDTSPRAAFGYTYGGAVIGAIPMMILGSLLVTVAGGAGSVAQLTDMMPGPISAFVLIMLFLGAIDAAVINLYGPALCSLSVAQTFRPSWSPGPAARNTVAAAIAGVAFFVAMMFADDFLVNYSNFIHFLMCLLIPWSIVNLVDYYLVSHGRYDVQAFNDPNAGYGKFNVPALLTYVIGFCAQLPFMAGAFYTGWVSERMNSADLSWLVGSVVSLVVYLVLVRRTTTSPTLPAKTPTFV</sequence>
<dbReference type="GO" id="GO:0005886">
    <property type="term" value="C:plasma membrane"/>
    <property type="evidence" value="ECO:0007669"/>
    <property type="project" value="TreeGrafter"/>
</dbReference>
<dbReference type="Gene3D" id="1.10.4160.10">
    <property type="entry name" value="Hydantoin permease"/>
    <property type="match status" value="1"/>
</dbReference>
<comment type="similarity">
    <text evidence="2 7">Belongs to the purine-cytosine permease (2.A.39) family.</text>
</comment>
<evidence type="ECO:0000256" key="6">
    <source>
        <dbReference type="ARBA" id="ARBA00023136"/>
    </source>
</evidence>
<evidence type="ECO:0000256" key="5">
    <source>
        <dbReference type="ARBA" id="ARBA00022989"/>
    </source>
</evidence>
<proteinExistence type="inferred from homology"/>
<comment type="subcellular location">
    <subcellularLocation>
        <location evidence="1">Membrane</location>
        <topology evidence="1">Multi-pass membrane protein</topology>
    </subcellularLocation>
</comment>
<feature type="transmembrane region" description="Helical" evidence="8">
    <location>
        <begin position="55"/>
        <end position="77"/>
    </location>
</feature>
<feature type="transmembrane region" description="Helical" evidence="8">
    <location>
        <begin position="430"/>
        <end position="447"/>
    </location>
</feature>
<evidence type="ECO:0000256" key="7">
    <source>
        <dbReference type="PIRNR" id="PIRNR002744"/>
    </source>
</evidence>
<protein>
    <submittedName>
        <fullName evidence="9">NCS1 family transporter</fullName>
    </submittedName>
</protein>
<dbReference type="PANTHER" id="PTHR31806">
    <property type="entry name" value="PURINE-CYTOSINE PERMEASE FCY2-RELATED"/>
    <property type="match status" value="1"/>
</dbReference>
<feature type="transmembrane region" description="Helical" evidence="8">
    <location>
        <begin position="393"/>
        <end position="418"/>
    </location>
</feature>
<dbReference type="Pfam" id="PF02133">
    <property type="entry name" value="Transp_cyt_pur"/>
    <property type="match status" value="1"/>
</dbReference>
<keyword evidence="6 7" id="KW-0472">Membrane</keyword>
<dbReference type="OrthoDB" id="9809167at2"/>
<evidence type="ECO:0000256" key="8">
    <source>
        <dbReference type="SAM" id="Phobius"/>
    </source>
</evidence>
<dbReference type="PANTHER" id="PTHR31806:SF1">
    <property type="entry name" value="PURINE-CYTOSINE PERMEASE FCY2-RELATED"/>
    <property type="match status" value="1"/>
</dbReference>
<organism evidence="9 10">
    <name type="scientific">Gordonia iterans</name>
    <dbReference type="NCBI Taxonomy" id="1004901"/>
    <lineage>
        <taxon>Bacteria</taxon>
        <taxon>Bacillati</taxon>
        <taxon>Actinomycetota</taxon>
        <taxon>Actinomycetes</taxon>
        <taxon>Mycobacteriales</taxon>
        <taxon>Gordoniaceae</taxon>
        <taxon>Gordonia</taxon>
    </lineage>
</organism>